<evidence type="ECO:0000256" key="1">
    <source>
        <dbReference type="ARBA" id="ARBA00004651"/>
    </source>
</evidence>
<dbReference type="Pfam" id="PF13520">
    <property type="entry name" value="AA_permease_2"/>
    <property type="match status" value="1"/>
</dbReference>
<keyword evidence="2" id="KW-1003">Cell membrane</keyword>
<evidence type="ECO:0000256" key="6">
    <source>
        <dbReference type="SAM" id="Phobius"/>
    </source>
</evidence>
<evidence type="ECO:0000313" key="7">
    <source>
        <dbReference type="EMBL" id="GAA2003604.1"/>
    </source>
</evidence>
<feature type="transmembrane region" description="Helical" evidence="6">
    <location>
        <begin position="216"/>
        <end position="237"/>
    </location>
</feature>
<evidence type="ECO:0000256" key="5">
    <source>
        <dbReference type="ARBA" id="ARBA00023136"/>
    </source>
</evidence>
<keyword evidence="8" id="KW-1185">Reference proteome</keyword>
<dbReference type="PANTHER" id="PTHR42770:SF7">
    <property type="entry name" value="MEMBRANE PROTEIN"/>
    <property type="match status" value="1"/>
</dbReference>
<evidence type="ECO:0000256" key="3">
    <source>
        <dbReference type="ARBA" id="ARBA00022692"/>
    </source>
</evidence>
<name>A0ABN2TAQ4_9MICO</name>
<feature type="transmembrane region" description="Helical" evidence="6">
    <location>
        <begin position="51"/>
        <end position="75"/>
    </location>
</feature>
<feature type="transmembrane region" description="Helical" evidence="6">
    <location>
        <begin position="458"/>
        <end position="478"/>
    </location>
</feature>
<keyword evidence="5 6" id="KW-0472">Membrane</keyword>
<feature type="transmembrane region" description="Helical" evidence="6">
    <location>
        <begin position="363"/>
        <end position="384"/>
    </location>
</feature>
<dbReference type="PIRSF" id="PIRSF006060">
    <property type="entry name" value="AA_transporter"/>
    <property type="match status" value="1"/>
</dbReference>
<organism evidence="7 8">
    <name type="scientific">Brevibacterium samyangense</name>
    <dbReference type="NCBI Taxonomy" id="366888"/>
    <lineage>
        <taxon>Bacteria</taxon>
        <taxon>Bacillati</taxon>
        <taxon>Actinomycetota</taxon>
        <taxon>Actinomycetes</taxon>
        <taxon>Micrococcales</taxon>
        <taxon>Brevibacteriaceae</taxon>
        <taxon>Brevibacterium</taxon>
    </lineage>
</organism>
<feature type="transmembrane region" description="Helical" evidence="6">
    <location>
        <begin position="428"/>
        <end position="446"/>
    </location>
</feature>
<dbReference type="Proteomes" id="UP001500755">
    <property type="component" value="Unassembled WGS sequence"/>
</dbReference>
<keyword evidence="4 6" id="KW-1133">Transmembrane helix</keyword>
<feature type="transmembrane region" description="Helical" evidence="6">
    <location>
        <begin position="180"/>
        <end position="204"/>
    </location>
</feature>
<sequence>MSTHDNTEPHHEGRFKKVMGGADALFIGFGAMIGFGWITLTGGWLNDAGTWGAMIAMVAGGAIMILVALVYSELVAAMPHAGGEHNYLMRGMGPRASLLGSWAIIGGYVSVILFETVATPRTVDYILDGIPMFEQLLPNGLSGLLPMYTVAGAQVGLVWALIGAVCAIVITWINIRGVKVASLVQTFVVIFIILVALMLVVGGFVKGDVEHTKPFFNHGAVGFMAVLGTVPFLFVGFDVIPQAAEEIRIAPKKIGRLIIWSVSMAVAFYLVVIYVTSLAMPAVELLPAPGEGAKLVTGDAMAVLFGHPVWGKIVLCGGLAGILTSWIAFLMGASRLLWAMANSGMIPAWFGKLHPQYKTPSNALLFLGVLSALAPFLGTGMLTWAVDGGSPMIVLAYALVAIAFVILRRREPEMPRPMHAGGPGFGGVVLGVLASVICVVLFLLYIPNATPISITLDWQSYTFFGLWMLAGVAFALRLPGGVKPGVRAESVLLAKIAARKAGKGGK</sequence>
<dbReference type="InterPro" id="IPR002293">
    <property type="entry name" value="AA/rel_permease1"/>
</dbReference>
<reference evidence="7 8" key="1">
    <citation type="journal article" date="2019" name="Int. J. Syst. Evol. Microbiol.">
        <title>The Global Catalogue of Microorganisms (GCM) 10K type strain sequencing project: providing services to taxonomists for standard genome sequencing and annotation.</title>
        <authorList>
            <consortium name="The Broad Institute Genomics Platform"/>
            <consortium name="The Broad Institute Genome Sequencing Center for Infectious Disease"/>
            <person name="Wu L."/>
            <person name="Ma J."/>
        </authorList>
    </citation>
    <scope>NUCLEOTIDE SEQUENCE [LARGE SCALE GENOMIC DNA]</scope>
    <source>
        <strain evidence="7 8">JCM 14546</strain>
    </source>
</reference>
<evidence type="ECO:0000256" key="2">
    <source>
        <dbReference type="ARBA" id="ARBA00022475"/>
    </source>
</evidence>
<dbReference type="InterPro" id="IPR050367">
    <property type="entry name" value="APC_superfamily"/>
</dbReference>
<comment type="caution">
    <text evidence="7">The sequence shown here is derived from an EMBL/GenBank/DDBJ whole genome shotgun (WGS) entry which is preliminary data.</text>
</comment>
<dbReference type="RefSeq" id="WP_344307707.1">
    <property type="nucleotide sequence ID" value="NZ_BAAANO010000009.1"/>
</dbReference>
<evidence type="ECO:0000256" key="4">
    <source>
        <dbReference type="ARBA" id="ARBA00022989"/>
    </source>
</evidence>
<feature type="transmembrane region" description="Helical" evidence="6">
    <location>
        <begin position="96"/>
        <end position="114"/>
    </location>
</feature>
<gene>
    <name evidence="7" type="ORF">GCM10009755_10870</name>
</gene>
<comment type="subcellular location">
    <subcellularLocation>
        <location evidence="1">Cell membrane</location>
        <topology evidence="1">Multi-pass membrane protein</topology>
    </subcellularLocation>
</comment>
<feature type="transmembrane region" description="Helical" evidence="6">
    <location>
        <begin position="390"/>
        <end position="407"/>
    </location>
</feature>
<dbReference type="PANTHER" id="PTHR42770">
    <property type="entry name" value="AMINO ACID TRANSPORTER-RELATED"/>
    <property type="match status" value="1"/>
</dbReference>
<keyword evidence="3 6" id="KW-0812">Transmembrane</keyword>
<feature type="transmembrane region" description="Helical" evidence="6">
    <location>
        <begin position="309"/>
        <end position="330"/>
    </location>
</feature>
<feature type="transmembrane region" description="Helical" evidence="6">
    <location>
        <begin position="147"/>
        <end position="173"/>
    </location>
</feature>
<dbReference type="Gene3D" id="1.20.1740.10">
    <property type="entry name" value="Amino acid/polyamine transporter I"/>
    <property type="match status" value="1"/>
</dbReference>
<feature type="transmembrane region" description="Helical" evidence="6">
    <location>
        <begin position="257"/>
        <end position="280"/>
    </location>
</feature>
<dbReference type="EMBL" id="BAAANO010000009">
    <property type="protein sequence ID" value="GAA2003604.1"/>
    <property type="molecule type" value="Genomic_DNA"/>
</dbReference>
<evidence type="ECO:0000313" key="8">
    <source>
        <dbReference type="Proteomes" id="UP001500755"/>
    </source>
</evidence>
<feature type="transmembrane region" description="Helical" evidence="6">
    <location>
        <begin position="24"/>
        <end position="45"/>
    </location>
</feature>
<protein>
    <submittedName>
        <fullName evidence="7">APC family permease</fullName>
    </submittedName>
</protein>
<proteinExistence type="predicted"/>
<accession>A0ABN2TAQ4</accession>